<dbReference type="InterPro" id="IPR026797">
    <property type="entry name" value="HAUS_6"/>
</dbReference>
<keyword evidence="4" id="KW-1185">Reference proteome</keyword>
<name>A0AAW2EET7_9HYME</name>
<keyword evidence="1" id="KW-0175">Coiled coil</keyword>
<gene>
    <name evidence="3" type="ORF">PUN28_019297</name>
</gene>
<dbReference type="GO" id="GO:0070652">
    <property type="term" value="C:HAUS complex"/>
    <property type="evidence" value="ECO:0007669"/>
    <property type="project" value="InterPro"/>
</dbReference>
<evidence type="ECO:0000256" key="1">
    <source>
        <dbReference type="SAM" id="Coils"/>
    </source>
</evidence>
<dbReference type="InterPro" id="IPR028163">
    <property type="entry name" value="HAUS_6_N"/>
</dbReference>
<accession>A0AAW2EET7</accession>
<dbReference type="GO" id="GO:0008017">
    <property type="term" value="F:microtubule binding"/>
    <property type="evidence" value="ECO:0007669"/>
    <property type="project" value="TreeGrafter"/>
</dbReference>
<evidence type="ECO:0000313" key="4">
    <source>
        <dbReference type="Proteomes" id="UP001430953"/>
    </source>
</evidence>
<sequence length="658" mass="76164">MAISSSFHQNVFLLNQLVPPDRDFKKLFREGMFDKPNTAGFLHVSHYLLMIHDAERFKKLVEWPVTCKQTETKYRNVIKAYLNTIVLENPDMGFPHVLTSYLLRASGIKFITIMWKLSQLTLKTYIMSDGIQQILFAPKLSLASDLVKTYLEQSKANATCNILSCHQNFVQLEKVAKFTLEEQQKHLSTVKTELFDKKQSLKKFVSTVPVAEPIKKRLINVEDTEVISLWKKSLDKNIQYIQKLNSELKDLEKVCENINNMISRLLNDTKALDTKQLEKLNCSLLSELSCPPDIEYYFYHLYNDNKLVYHNFVHLFTSVLYQIYQCLKENDLVDLSQCLLHVEANAEDMTSMHNMFKTFLDSINEKIHFTKKTQNILCEKNKELVSNENVVPFLNSVLLMPSPLIKIKTNCTDEKNDTQLLQFTPGEITHKSLFSRFASQSQFPSRVQPNQNYTPNLKTNLFRSRLNLDSTILDNTTANSNEKQGLNMRFRSCKIKEFHESAEKKKYSRLFSFSHAHKNRKANSSMMSMSSVAQASSVTNTVEKMSNSSDFDLNTIAKSFFNCEESLGAYSSEQFTSIKRNVSQVKSQQQARNKFERKIEIKTIEELDKFTDVQLVNDENKDTVVKHENVPGRRSFSDLIKRYKKLLEVSNSNAQLEK</sequence>
<dbReference type="GO" id="GO:0051225">
    <property type="term" value="P:spindle assembly"/>
    <property type="evidence" value="ECO:0007669"/>
    <property type="project" value="InterPro"/>
</dbReference>
<dbReference type="EMBL" id="JADYXP020000025">
    <property type="protein sequence ID" value="KAL0100814.1"/>
    <property type="molecule type" value="Genomic_DNA"/>
</dbReference>
<feature type="coiled-coil region" evidence="1">
    <location>
        <begin position="234"/>
        <end position="268"/>
    </location>
</feature>
<feature type="domain" description="HAUS augmin-like complex subunit 6 N-terminal" evidence="2">
    <location>
        <begin position="8"/>
        <end position="187"/>
    </location>
</feature>
<comment type="caution">
    <text evidence="3">The sequence shown here is derived from an EMBL/GenBank/DDBJ whole genome shotgun (WGS) entry which is preliminary data.</text>
</comment>
<dbReference type="GO" id="GO:1990498">
    <property type="term" value="C:mitotic spindle microtubule"/>
    <property type="evidence" value="ECO:0007669"/>
    <property type="project" value="TreeGrafter"/>
</dbReference>
<dbReference type="AlphaFoldDB" id="A0AAW2EET7"/>
<evidence type="ECO:0000313" key="3">
    <source>
        <dbReference type="EMBL" id="KAL0100814.1"/>
    </source>
</evidence>
<evidence type="ECO:0000259" key="2">
    <source>
        <dbReference type="Pfam" id="PF14661"/>
    </source>
</evidence>
<dbReference type="Proteomes" id="UP001430953">
    <property type="component" value="Unassembled WGS sequence"/>
</dbReference>
<protein>
    <recommendedName>
        <fullName evidence="2">HAUS augmin-like complex subunit 6 N-terminal domain-containing protein</fullName>
    </recommendedName>
</protein>
<dbReference type="Pfam" id="PF14661">
    <property type="entry name" value="HAUS6_N"/>
    <property type="match status" value="1"/>
</dbReference>
<organism evidence="3 4">
    <name type="scientific">Cardiocondyla obscurior</name>
    <dbReference type="NCBI Taxonomy" id="286306"/>
    <lineage>
        <taxon>Eukaryota</taxon>
        <taxon>Metazoa</taxon>
        <taxon>Ecdysozoa</taxon>
        <taxon>Arthropoda</taxon>
        <taxon>Hexapoda</taxon>
        <taxon>Insecta</taxon>
        <taxon>Pterygota</taxon>
        <taxon>Neoptera</taxon>
        <taxon>Endopterygota</taxon>
        <taxon>Hymenoptera</taxon>
        <taxon>Apocrita</taxon>
        <taxon>Aculeata</taxon>
        <taxon>Formicoidea</taxon>
        <taxon>Formicidae</taxon>
        <taxon>Myrmicinae</taxon>
        <taxon>Cardiocondyla</taxon>
    </lineage>
</organism>
<reference evidence="3 4" key="1">
    <citation type="submission" date="2023-03" db="EMBL/GenBank/DDBJ databases">
        <title>High recombination rates correlate with genetic variation in Cardiocondyla obscurior ants.</title>
        <authorList>
            <person name="Errbii M."/>
        </authorList>
    </citation>
    <scope>NUCLEOTIDE SEQUENCE [LARGE SCALE GENOMIC DNA]</scope>
    <source>
        <strain evidence="3">Alpha-2009</strain>
        <tissue evidence="3">Whole body</tissue>
    </source>
</reference>
<proteinExistence type="predicted"/>
<dbReference type="PANTHER" id="PTHR16151">
    <property type="entry name" value="HAUS AUGMIN-LIKE COMPLEX SUBUNIT 6"/>
    <property type="match status" value="1"/>
</dbReference>
<dbReference type="PANTHER" id="PTHR16151:SF2">
    <property type="entry name" value="HAUS AUGMIN-LIKE COMPLEX SUBUNIT 6"/>
    <property type="match status" value="1"/>
</dbReference>